<evidence type="ECO:0000313" key="3">
    <source>
        <dbReference type="RefSeq" id="XP_015185005.1"/>
    </source>
</evidence>
<feature type="region of interest" description="Disordered" evidence="1">
    <location>
        <begin position="668"/>
        <end position="698"/>
    </location>
</feature>
<organism evidence="2 3">
    <name type="scientific">Polistes dominula</name>
    <name type="common">European paper wasp</name>
    <name type="synonym">Vespa dominula</name>
    <dbReference type="NCBI Taxonomy" id="743375"/>
    <lineage>
        <taxon>Eukaryota</taxon>
        <taxon>Metazoa</taxon>
        <taxon>Ecdysozoa</taxon>
        <taxon>Arthropoda</taxon>
        <taxon>Hexapoda</taxon>
        <taxon>Insecta</taxon>
        <taxon>Pterygota</taxon>
        <taxon>Neoptera</taxon>
        <taxon>Endopterygota</taxon>
        <taxon>Hymenoptera</taxon>
        <taxon>Apocrita</taxon>
        <taxon>Aculeata</taxon>
        <taxon>Vespoidea</taxon>
        <taxon>Vespidae</taxon>
        <taxon>Polistinae</taxon>
        <taxon>Polistini</taxon>
        <taxon>Polistes</taxon>
    </lineage>
</organism>
<protein>
    <submittedName>
        <fullName evidence="3">Uncharacterized protein LOC107070948 isoform X1</fullName>
    </submittedName>
</protein>
<evidence type="ECO:0000256" key="1">
    <source>
        <dbReference type="SAM" id="MobiDB-lite"/>
    </source>
</evidence>
<keyword evidence="2" id="KW-1185">Reference proteome</keyword>
<reference evidence="3" key="1">
    <citation type="submission" date="2025-08" db="UniProtKB">
        <authorList>
            <consortium name="RefSeq"/>
        </authorList>
    </citation>
    <scope>IDENTIFICATION</scope>
    <source>
        <tissue evidence="3">Whole body</tissue>
    </source>
</reference>
<evidence type="ECO:0000313" key="2">
    <source>
        <dbReference type="Proteomes" id="UP000694924"/>
    </source>
</evidence>
<gene>
    <name evidence="3" type="primary">LOC107070948</name>
</gene>
<dbReference type="GeneID" id="107070948"/>
<name>A0ABM1IXR8_POLDO</name>
<accession>A0ABM1IXR8</accession>
<dbReference type="Proteomes" id="UP000694924">
    <property type="component" value="Unplaced"/>
</dbReference>
<feature type="compositionally biased region" description="Polar residues" evidence="1">
    <location>
        <begin position="668"/>
        <end position="690"/>
    </location>
</feature>
<sequence length="891" mass="100755">MSERKLEVIDNVEKQYRDETCNIQYDIIDLSNFDFSDNDRWLYEPVECSSETTVHDLHAWLRNSSEISSQNTPPATKRFTDTRTFTRPKKRNTRTSFESIMEALPPYLQQACKIRDKEFHNFYQSANKTNDKKEGIPFMLKGTMGGNRYNPDDVLITSGQESMEAFINMSQSKGIDSFINLGEPDFGDTLMNVSHPSVLYSSIISMNNDNTYNTDYDSNTTLETLSYPTMDKCQFIKVRTPKVNLETTFVSKFNDKTIVKNKDKSRMSINNTFINEPTNIEKMNLKDTCNIDIDNDTSSTLVNSKIENALSSTYTNLSDLNVTVIKSDSNEARNSLDTTYQCVDVKEEKNVAPVMNVTNTFDTYKQNIHVGSNVEETTTQCSDSIILPVQSNCIDSIPQLPVSYSNHSSKQENLLNSTFTSMNKNMNQYQSTCMNPPEEIPSLRRELLTEIQRSGKYKLHSVYNNIPDESCTQSKTNENINVTYDSNIIQKSNIPIENKYNTYRKQPSKEQFNSKNELSDCNVVTTCTQKDTQNRKFYTFTKKTANINGKSNIETAAVEQQQQQQQSLPPSNIDETFCKPISKAPKKKLHAPKKLSKLPQFLQNSNPNLLSNPIKTINATTRYSYIPNVRRTCINTMESITKPMTTKSYSLGKLRSGSEQRLPHVDINTTFQKPNSGGSTESIDSTQSAHSAPDLDDRLSMCSDSSHNSYNVCTTNMEQLSQIVYMQEGTKNLATCTPKKQILRNNWIDDTKDLPSPILKNHVEETENNSISPLSIDSTVKTSSPILSPTGSSQAINNNEVHKISSHLEEKEQENAVGLVKQTTNRLPNTTEIKTKLRPPSNWNTGNKIAGVTSGIPRPQSRIPAPRFVRPNVKTTTATQELSERLIFTVI</sequence>
<proteinExistence type="predicted"/>
<dbReference type="RefSeq" id="XP_015185005.1">
    <property type="nucleotide sequence ID" value="XM_015329519.1"/>
</dbReference>